<feature type="region of interest" description="Disordered" evidence="1">
    <location>
        <begin position="716"/>
        <end position="735"/>
    </location>
</feature>
<evidence type="ECO:0000313" key="5">
    <source>
        <dbReference type="Proteomes" id="UP001209878"/>
    </source>
</evidence>
<dbReference type="InterPro" id="IPR006621">
    <property type="entry name" value="Nose-resist-to-fluoxetine_N"/>
</dbReference>
<dbReference type="PANTHER" id="PTHR11161">
    <property type="entry name" value="O-ACYLTRANSFERASE"/>
    <property type="match status" value="1"/>
</dbReference>
<feature type="transmembrane region" description="Helical" evidence="2">
    <location>
        <begin position="538"/>
        <end position="554"/>
    </location>
</feature>
<feature type="transmembrane region" description="Helical" evidence="2">
    <location>
        <begin position="310"/>
        <end position="329"/>
    </location>
</feature>
<dbReference type="GO" id="GO:0016747">
    <property type="term" value="F:acyltransferase activity, transferring groups other than amino-acyl groups"/>
    <property type="evidence" value="ECO:0007669"/>
    <property type="project" value="InterPro"/>
</dbReference>
<dbReference type="Proteomes" id="UP001209878">
    <property type="component" value="Unassembled WGS sequence"/>
</dbReference>
<dbReference type="PANTHER" id="PTHR11161:SF0">
    <property type="entry name" value="O-ACYLTRANSFERASE LIKE PROTEIN"/>
    <property type="match status" value="1"/>
</dbReference>
<feature type="transmembrane region" description="Helical" evidence="2">
    <location>
        <begin position="608"/>
        <end position="628"/>
    </location>
</feature>
<organism evidence="4 5">
    <name type="scientific">Ridgeia piscesae</name>
    <name type="common">Tubeworm</name>
    <dbReference type="NCBI Taxonomy" id="27915"/>
    <lineage>
        <taxon>Eukaryota</taxon>
        <taxon>Metazoa</taxon>
        <taxon>Spiralia</taxon>
        <taxon>Lophotrochozoa</taxon>
        <taxon>Annelida</taxon>
        <taxon>Polychaeta</taxon>
        <taxon>Sedentaria</taxon>
        <taxon>Canalipalpata</taxon>
        <taxon>Sabellida</taxon>
        <taxon>Siboglinidae</taxon>
        <taxon>Ridgeia</taxon>
    </lineage>
</organism>
<dbReference type="SMART" id="SM00703">
    <property type="entry name" value="NRF"/>
    <property type="match status" value="1"/>
</dbReference>
<reference evidence="4" key="1">
    <citation type="journal article" date="2023" name="Mol. Biol. Evol.">
        <title>Third-Generation Sequencing Reveals the Adaptive Role of the Epigenome in Three Deep-Sea Polychaetes.</title>
        <authorList>
            <person name="Perez M."/>
            <person name="Aroh O."/>
            <person name="Sun Y."/>
            <person name="Lan Y."/>
            <person name="Juniper S.K."/>
            <person name="Young C.R."/>
            <person name="Angers B."/>
            <person name="Qian P.Y."/>
        </authorList>
    </citation>
    <scope>NUCLEOTIDE SEQUENCE</scope>
    <source>
        <strain evidence="4">R07B-5</strain>
    </source>
</reference>
<feature type="transmembrane region" description="Helical" evidence="2">
    <location>
        <begin position="349"/>
        <end position="372"/>
    </location>
</feature>
<name>A0AAD9NPV9_RIDPI</name>
<dbReference type="InterPro" id="IPR002656">
    <property type="entry name" value="Acyl_transf_3_dom"/>
</dbReference>
<protein>
    <recommendedName>
        <fullName evidence="3">Nose resistant-to-fluoxetine protein N-terminal domain-containing protein</fullName>
    </recommendedName>
</protein>
<feature type="transmembrane region" description="Helical" evidence="2">
    <location>
        <begin position="640"/>
        <end position="660"/>
    </location>
</feature>
<keyword evidence="5" id="KW-1185">Reference proteome</keyword>
<evidence type="ECO:0000256" key="1">
    <source>
        <dbReference type="SAM" id="MobiDB-lite"/>
    </source>
</evidence>
<dbReference type="EMBL" id="JAODUO010000756">
    <property type="protein sequence ID" value="KAK2175029.1"/>
    <property type="molecule type" value="Genomic_DNA"/>
</dbReference>
<accession>A0AAD9NPV9</accession>
<evidence type="ECO:0000256" key="2">
    <source>
        <dbReference type="SAM" id="Phobius"/>
    </source>
</evidence>
<feature type="transmembrane region" description="Helical" evidence="2">
    <location>
        <begin position="566"/>
        <end position="588"/>
    </location>
</feature>
<comment type="caution">
    <text evidence="4">The sequence shown here is derived from an EMBL/GenBank/DDBJ whole genome shotgun (WGS) entry which is preliminary data.</text>
</comment>
<feature type="transmembrane region" description="Helical" evidence="2">
    <location>
        <begin position="672"/>
        <end position="695"/>
    </location>
</feature>
<dbReference type="InterPro" id="IPR052728">
    <property type="entry name" value="O2_lipid_transport_reg"/>
</dbReference>
<proteinExistence type="predicted"/>
<keyword evidence="2" id="KW-0472">Membrane</keyword>
<dbReference type="Pfam" id="PF20146">
    <property type="entry name" value="NRF"/>
    <property type="match status" value="1"/>
</dbReference>
<keyword evidence="2" id="KW-1133">Transmembrane helix</keyword>
<gene>
    <name evidence="4" type="ORF">NP493_758g01001</name>
</gene>
<feature type="transmembrane region" description="Helical" evidence="2">
    <location>
        <begin position="401"/>
        <end position="421"/>
    </location>
</feature>
<evidence type="ECO:0000313" key="4">
    <source>
        <dbReference type="EMBL" id="KAK2175029.1"/>
    </source>
</evidence>
<keyword evidence="2" id="KW-0812">Transmembrane</keyword>
<dbReference type="AlphaFoldDB" id="A0AAD9NPV9"/>
<feature type="domain" description="Nose resistant-to-fluoxetine protein N-terminal" evidence="3">
    <location>
        <begin position="67"/>
        <end position="186"/>
    </location>
</feature>
<feature type="region of interest" description="Disordered" evidence="1">
    <location>
        <begin position="248"/>
        <end position="272"/>
    </location>
</feature>
<evidence type="ECO:0000259" key="3">
    <source>
        <dbReference type="SMART" id="SM00703"/>
    </source>
</evidence>
<dbReference type="Pfam" id="PF01757">
    <property type="entry name" value="Acyl_transf_3"/>
    <property type="match status" value="1"/>
</dbReference>
<feature type="transmembrane region" description="Helical" evidence="2">
    <location>
        <begin position="195"/>
        <end position="219"/>
    </location>
</feature>
<sequence length="735" mass="81394">MADAYAFIHETLSVPRRDASDIVTDELLHLIELLSSSTPASLDDSSGQQINTQRLFPLHSQTLMNVSSACRNDSLALIEAFLQRQYWAITVADANFKLPTGVLQGDLKWLGSYSECLNVTVPITRHHQEGLFKTHYCSATIGGSQNPLPGRTVSMGLCVPRTCSEEDMQHMLNAALSTVSVETVTVSCLPKSTHLSASAVVLIVFLGCLGAALLAGTLYDIIIYQSRIASASSSLMVDGVVDGTLAPPGLDNRTSEGTPLLEGQGKKTGTRGGESRLVRTALALSLYSNGAKVVDTSTTKEGTLGAIHGIRFISMSWVMLGHVYVFGSMYFKNPIVILSYLKRFTFQAIWNATVSVDSFFVMSGTLVSYLLLREMKRKGGPWKVNWLHFYLHRYWRLTPPYMLVMAVWAVVFPSMATGPLWTLSEAMGKRCDTWWRNMLYINNLFSSAQDCMGWMWYVANDMQFYILSPLFLVPLFWSRVVGVAIIMVVIVVSMIINGILSYEHEFVAANAFIDGTNINITQLTEFFDVIYQTPWCRVGPYLVGVLVGYLLYITKGQVRMPWFAVGLWGWTVATVGNVSVVYGLYNMMNGHPVSVGVSAFYNAVSRTVWAIGVAWVIFACVTGHGGFVNKLLSWPALVPLSRMTYMTYLVHPIVYVFFFGTRQQLMMLDDTILVVMFLGLLVLSYGVAFLLTITIESPMMALEKVFLPRLSARGHKPDDTGTDGTTGDTRDNVNC</sequence>
<feature type="transmembrane region" description="Helical" evidence="2">
    <location>
        <begin position="480"/>
        <end position="500"/>
    </location>
</feature>